<accession>A0A0N1J516</accession>
<evidence type="ECO:0000313" key="3">
    <source>
        <dbReference type="Proteomes" id="UP000037923"/>
    </source>
</evidence>
<feature type="compositionally biased region" description="Basic and acidic residues" evidence="1">
    <location>
        <begin position="150"/>
        <end position="159"/>
    </location>
</feature>
<dbReference type="RefSeq" id="XP_015660933.1">
    <property type="nucleotide sequence ID" value="XM_015800926.1"/>
</dbReference>
<feature type="region of interest" description="Disordered" evidence="1">
    <location>
        <begin position="143"/>
        <end position="165"/>
    </location>
</feature>
<sequence>MRTAMTFEKAKVTNAEATRRLHSVPLPLLRAVAAQLQEELQQERLGLLADQHEWSKVTKRVADATKELAAAQKCAAARERQTEKALESLARTEQLLAAAAHKRTELETAIVAIQREISRITAPCSSPAASARSVQFHRDGGARAVNPHCSSRERHRDLSSDSAPIPVDDRANRAAAAAQQANYAQQCAAAQYRKEQQVLQLERENRVMQHCVEVLRRGDASSARLYHTLVAGSKETQPNALEA</sequence>
<dbReference type="GeneID" id="26903839"/>
<dbReference type="Proteomes" id="UP000037923">
    <property type="component" value="Unassembled WGS sequence"/>
</dbReference>
<keyword evidence="3" id="KW-1185">Reference proteome</keyword>
<reference evidence="2 3" key="1">
    <citation type="submission" date="2015-07" db="EMBL/GenBank/DDBJ databases">
        <title>High-quality genome of monoxenous trypanosomatid Leptomonas pyrrhocoris.</title>
        <authorList>
            <person name="Flegontov P."/>
            <person name="Butenko A."/>
            <person name="Firsov S."/>
            <person name="Vlcek C."/>
            <person name="Logacheva M.D."/>
            <person name="Field M."/>
            <person name="Filatov D."/>
            <person name="Flegontova O."/>
            <person name="Gerasimov E."/>
            <person name="Jackson A.P."/>
            <person name="Kelly S."/>
            <person name="Opperdoes F."/>
            <person name="O'Reilly A."/>
            <person name="Votypka J."/>
            <person name="Yurchenko V."/>
            <person name="Lukes J."/>
        </authorList>
    </citation>
    <scope>NUCLEOTIDE SEQUENCE [LARGE SCALE GENOMIC DNA]</scope>
    <source>
        <strain evidence="2">H10</strain>
    </source>
</reference>
<dbReference type="EMBL" id="LGTL01000005">
    <property type="protein sequence ID" value="KPA82494.1"/>
    <property type="molecule type" value="Genomic_DNA"/>
</dbReference>
<evidence type="ECO:0000313" key="2">
    <source>
        <dbReference type="EMBL" id="KPA82494.1"/>
    </source>
</evidence>
<dbReference type="AlphaFoldDB" id="A0A0N1J516"/>
<proteinExistence type="predicted"/>
<name>A0A0N1J516_LEPPY</name>
<dbReference type="VEuPathDB" id="TriTrypDB:LpyrH10_05_4080"/>
<dbReference type="OMA" id="RENRVMQ"/>
<organism evidence="2 3">
    <name type="scientific">Leptomonas pyrrhocoris</name>
    <name type="common">Firebug parasite</name>
    <dbReference type="NCBI Taxonomy" id="157538"/>
    <lineage>
        <taxon>Eukaryota</taxon>
        <taxon>Discoba</taxon>
        <taxon>Euglenozoa</taxon>
        <taxon>Kinetoplastea</taxon>
        <taxon>Metakinetoplastina</taxon>
        <taxon>Trypanosomatida</taxon>
        <taxon>Trypanosomatidae</taxon>
        <taxon>Leishmaniinae</taxon>
        <taxon>Leptomonas</taxon>
    </lineage>
</organism>
<comment type="caution">
    <text evidence="2">The sequence shown here is derived from an EMBL/GenBank/DDBJ whole genome shotgun (WGS) entry which is preliminary data.</text>
</comment>
<evidence type="ECO:0000256" key="1">
    <source>
        <dbReference type="SAM" id="MobiDB-lite"/>
    </source>
</evidence>
<gene>
    <name evidence="2" type="ORF">ABB37_03548</name>
</gene>
<protein>
    <submittedName>
        <fullName evidence="2">Uncharacterized protein</fullName>
    </submittedName>
</protein>